<dbReference type="GO" id="GO:0003676">
    <property type="term" value="F:nucleic acid binding"/>
    <property type="evidence" value="ECO:0007669"/>
    <property type="project" value="InterPro"/>
</dbReference>
<dbReference type="Gene3D" id="3.30.420.10">
    <property type="entry name" value="Ribonuclease H-like superfamily/Ribonuclease H"/>
    <property type="match status" value="1"/>
</dbReference>
<keyword evidence="2" id="KW-0808">Transferase</keyword>
<dbReference type="InterPro" id="IPR036397">
    <property type="entry name" value="RNaseH_sf"/>
</dbReference>
<name>A0A6L2MEP7_TANCI</name>
<accession>A0A6L2MEP7</accession>
<dbReference type="InterPro" id="IPR012337">
    <property type="entry name" value="RNaseH-like_sf"/>
</dbReference>
<dbReference type="EMBL" id="BKCJ010006162">
    <property type="protein sequence ID" value="GEU70685.1"/>
    <property type="molecule type" value="Genomic_DNA"/>
</dbReference>
<comment type="caution">
    <text evidence="2">The sequence shown here is derived from an EMBL/GenBank/DDBJ whole genome shotgun (WGS) entry which is preliminary data.</text>
</comment>
<dbReference type="GO" id="GO:0016740">
    <property type="term" value="F:transferase activity"/>
    <property type="evidence" value="ECO:0007669"/>
    <property type="project" value="UniProtKB-KW"/>
</dbReference>
<organism evidence="2">
    <name type="scientific">Tanacetum cinerariifolium</name>
    <name type="common">Dalmatian daisy</name>
    <name type="synonym">Chrysanthemum cinerariifolium</name>
    <dbReference type="NCBI Taxonomy" id="118510"/>
    <lineage>
        <taxon>Eukaryota</taxon>
        <taxon>Viridiplantae</taxon>
        <taxon>Streptophyta</taxon>
        <taxon>Embryophyta</taxon>
        <taxon>Tracheophyta</taxon>
        <taxon>Spermatophyta</taxon>
        <taxon>Magnoliopsida</taxon>
        <taxon>eudicotyledons</taxon>
        <taxon>Gunneridae</taxon>
        <taxon>Pentapetalae</taxon>
        <taxon>asterids</taxon>
        <taxon>campanulids</taxon>
        <taxon>Asterales</taxon>
        <taxon>Asteraceae</taxon>
        <taxon>Asteroideae</taxon>
        <taxon>Anthemideae</taxon>
        <taxon>Anthemidinae</taxon>
        <taxon>Tanacetum</taxon>
    </lineage>
</organism>
<evidence type="ECO:0000313" key="2">
    <source>
        <dbReference type="EMBL" id="GEU70685.1"/>
    </source>
</evidence>
<sequence length="606" mass="69696">MGQRRWLELLKDYDANIQYHPGKANVVADALSRKNSRITACLIIQPEIIKDLKLIEVELVVCGSEDYVASLKIEHNLIFWIKEAQKEDGELWSVVQNIKKGKQEEFQVDDHEAHSSPFFIHHGSTKMYKDLKQNFWWNGLQNAWGMRLKFSTAFHPQTDRPTECTILTLKDMLRSCALEWTRNRDKYLCLVEFAYNNSWHASIKGASFELLYGQKCTTPICWNEVGERVIEGPELIEVTNEKVSIAKEKLKEAKSRQKSYDDRHRRALEFKLGDRVFLKVSLCRALRPQLSHVHNVFHVSLLRCYNYHLYHIVQYPFDKIREYLSFAEEPEAILDRQKERMDASKSVDSATAEDVYVPRWNAALYNQSNAGFLNSFSVNFAQHTSMVSELRLRFEHEIMSRENFEKNFTESAAIVQQRDAKITDLKVKLEKAEREAAEVIALYQHLSELEAVATARASEVVALNEQNVELSGEVSDLELVRGELDVKVSELTVNCNSLRSKVVGEVKMREEFKSIQDAVARRLDERPSPDQVSIPIYSESGEVIREMLLSEVIPSVRGSGERRGLCSPFSSAPITSLGISDYQISTLDWPHDDLFDTSIFYKPDDA</sequence>
<feature type="coiled-coil region" evidence="1">
    <location>
        <begin position="415"/>
        <end position="449"/>
    </location>
</feature>
<proteinExistence type="predicted"/>
<keyword evidence="1" id="KW-0175">Coiled coil</keyword>
<gene>
    <name evidence="2" type="ORF">Tci_042663</name>
</gene>
<dbReference type="PANTHER" id="PTHR37984">
    <property type="entry name" value="PROTEIN CBG26694"/>
    <property type="match status" value="1"/>
</dbReference>
<dbReference type="SUPFAM" id="SSF53098">
    <property type="entry name" value="Ribonuclease H-like"/>
    <property type="match status" value="1"/>
</dbReference>
<dbReference type="PANTHER" id="PTHR37984:SF5">
    <property type="entry name" value="PROTEIN NYNRIN-LIKE"/>
    <property type="match status" value="1"/>
</dbReference>
<protein>
    <submittedName>
        <fullName evidence="2">Putative nucleotidyltransferase, ribonuclease H</fullName>
    </submittedName>
</protein>
<evidence type="ECO:0000256" key="1">
    <source>
        <dbReference type="SAM" id="Coils"/>
    </source>
</evidence>
<dbReference type="InterPro" id="IPR050951">
    <property type="entry name" value="Retrovirus_Pol_polyprotein"/>
</dbReference>
<reference evidence="2" key="1">
    <citation type="journal article" date="2019" name="Sci. Rep.">
        <title>Draft genome of Tanacetum cinerariifolium, the natural source of mosquito coil.</title>
        <authorList>
            <person name="Yamashiro T."/>
            <person name="Shiraishi A."/>
            <person name="Satake H."/>
            <person name="Nakayama K."/>
        </authorList>
    </citation>
    <scope>NUCLEOTIDE SEQUENCE</scope>
</reference>
<dbReference type="AlphaFoldDB" id="A0A6L2MEP7"/>